<dbReference type="InterPro" id="IPR019196">
    <property type="entry name" value="ABC_transp_unknown"/>
</dbReference>
<dbReference type="Pfam" id="PF09822">
    <property type="entry name" value="ABC_transp_aux"/>
    <property type="match status" value="1"/>
</dbReference>
<keyword evidence="3 6" id="KW-0812">Transmembrane</keyword>
<keyword evidence="5 6" id="KW-0472">Membrane</keyword>
<protein>
    <submittedName>
        <fullName evidence="9">Uncharacterized protein</fullName>
    </submittedName>
</protein>
<dbReference type="AlphaFoldDB" id="A0A2H0X9U7"/>
<dbReference type="EMBL" id="PEYV01000026">
    <property type="protein sequence ID" value="PIS21703.1"/>
    <property type="molecule type" value="Genomic_DNA"/>
</dbReference>
<comment type="subcellular location">
    <subcellularLocation>
        <location evidence="1">Cell membrane</location>
        <topology evidence="1">Multi-pass membrane protein</topology>
    </subcellularLocation>
</comment>
<dbReference type="InterPro" id="IPR051449">
    <property type="entry name" value="ABC-2_transporter_component"/>
</dbReference>
<accession>A0A2H0X9U7</accession>
<feature type="transmembrane region" description="Helical" evidence="6">
    <location>
        <begin position="707"/>
        <end position="726"/>
    </location>
</feature>
<evidence type="ECO:0000313" key="10">
    <source>
        <dbReference type="Proteomes" id="UP000231098"/>
    </source>
</evidence>
<proteinExistence type="predicted"/>
<keyword evidence="4 6" id="KW-1133">Transmembrane helix</keyword>
<reference evidence="10" key="1">
    <citation type="submission" date="2017-09" db="EMBL/GenBank/DDBJ databases">
        <title>Depth-based differentiation of microbial function through sediment-hosted aquifers and enrichment of novel symbionts in the deep terrestrial subsurface.</title>
        <authorList>
            <person name="Probst A.J."/>
            <person name="Ladd B."/>
            <person name="Jarett J.K."/>
            <person name="Geller-Mcgrath D.E."/>
            <person name="Sieber C.M.K."/>
            <person name="Emerson J.B."/>
            <person name="Anantharaman K."/>
            <person name="Thomas B.C."/>
            <person name="Malmstrom R."/>
            <person name="Stieglmeier M."/>
            <person name="Klingl A."/>
            <person name="Woyke T."/>
            <person name="Ryan C.M."/>
            <person name="Banfield J.F."/>
        </authorList>
    </citation>
    <scope>NUCLEOTIDE SEQUENCE [LARGE SCALE GENOMIC DNA]</scope>
</reference>
<evidence type="ECO:0000256" key="4">
    <source>
        <dbReference type="ARBA" id="ARBA00022989"/>
    </source>
</evidence>
<feature type="transmembrane region" description="Helical" evidence="6">
    <location>
        <begin position="21"/>
        <end position="44"/>
    </location>
</feature>
<evidence type="ECO:0000256" key="5">
    <source>
        <dbReference type="ARBA" id="ARBA00023136"/>
    </source>
</evidence>
<comment type="caution">
    <text evidence="9">The sequence shown here is derived from an EMBL/GenBank/DDBJ whole genome shotgun (WGS) entry which is preliminary data.</text>
</comment>
<feature type="transmembrane region" description="Helical" evidence="6">
    <location>
        <begin position="246"/>
        <end position="267"/>
    </location>
</feature>
<evidence type="ECO:0000259" key="7">
    <source>
        <dbReference type="Pfam" id="PF09822"/>
    </source>
</evidence>
<feature type="transmembrane region" description="Helical" evidence="6">
    <location>
        <begin position="133"/>
        <end position="157"/>
    </location>
</feature>
<dbReference type="GO" id="GO:0140359">
    <property type="term" value="F:ABC-type transporter activity"/>
    <property type="evidence" value="ECO:0007669"/>
    <property type="project" value="InterPro"/>
</dbReference>
<dbReference type="Pfam" id="PF23357">
    <property type="entry name" value="DUF7088"/>
    <property type="match status" value="1"/>
</dbReference>
<feature type="domain" description="ABC-type uncharacterised transport system" evidence="7">
    <location>
        <begin position="416"/>
        <end position="670"/>
    </location>
</feature>
<dbReference type="InterPro" id="IPR055396">
    <property type="entry name" value="DUF7088"/>
</dbReference>
<evidence type="ECO:0000256" key="1">
    <source>
        <dbReference type="ARBA" id="ARBA00004651"/>
    </source>
</evidence>
<evidence type="ECO:0000256" key="3">
    <source>
        <dbReference type="ARBA" id="ARBA00022692"/>
    </source>
</evidence>
<evidence type="ECO:0000259" key="8">
    <source>
        <dbReference type="Pfam" id="PF23357"/>
    </source>
</evidence>
<evidence type="ECO:0000256" key="6">
    <source>
        <dbReference type="SAM" id="Phobius"/>
    </source>
</evidence>
<dbReference type="PANTHER" id="PTHR30294">
    <property type="entry name" value="MEMBRANE COMPONENT OF ABC TRANSPORTER YHHJ-RELATED"/>
    <property type="match status" value="1"/>
</dbReference>
<dbReference type="GO" id="GO:0005886">
    <property type="term" value="C:plasma membrane"/>
    <property type="evidence" value="ECO:0007669"/>
    <property type="project" value="UniProtKB-SubCell"/>
</dbReference>
<name>A0A2H0X9U7_UNCKA</name>
<evidence type="ECO:0000256" key="2">
    <source>
        <dbReference type="ARBA" id="ARBA00022475"/>
    </source>
</evidence>
<feature type="transmembrane region" description="Helical" evidence="6">
    <location>
        <begin position="216"/>
        <end position="234"/>
    </location>
</feature>
<dbReference type="Proteomes" id="UP000231098">
    <property type="component" value="Unassembled WGS sequence"/>
</dbReference>
<feature type="transmembrane region" description="Helical" evidence="6">
    <location>
        <begin position="95"/>
        <end position="121"/>
    </location>
</feature>
<keyword evidence="2" id="KW-1003">Cell membrane</keyword>
<feature type="transmembrane region" description="Helical" evidence="6">
    <location>
        <begin position="164"/>
        <end position="186"/>
    </location>
</feature>
<dbReference type="Pfam" id="PF12679">
    <property type="entry name" value="ABC2_membrane_2"/>
    <property type="match status" value="1"/>
</dbReference>
<dbReference type="PANTHER" id="PTHR30294:SF29">
    <property type="entry name" value="MULTIDRUG ABC TRANSPORTER PERMEASE YBHS-RELATED"/>
    <property type="match status" value="1"/>
</dbReference>
<organism evidence="9 10">
    <name type="scientific">candidate division WWE3 bacterium CG08_land_8_20_14_0_20_41_15</name>
    <dbReference type="NCBI Taxonomy" id="1975086"/>
    <lineage>
        <taxon>Bacteria</taxon>
        <taxon>Katanobacteria</taxon>
    </lineage>
</organism>
<feature type="transmembrane region" description="Helical" evidence="6">
    <location>
        <begin position="56"/>
        <end position="74"/>
    </location>
</feature>
<feature type="domain" description="DUF7088" evidence="8">
    <location>
        <begin position="278"/>
        <end position="381"/>
    </location>
</feature>
<sequence>MKLSETLNIFKKELKSYYNNFSAYLVIILFLGLWEFLYFRSAFLIGEASLRSFFDLLPWLTLILIPAVTMGIFSEERRSGTLELLLTYPITELEVVLAKLLASSFIAFISILLTLPIPLILSKFGNFETGILIGQYVGSFSMILFLTSIGIFISSLFKSQIASLLVTVVTFLLLILAGTEIVTLHLPPILRAIVEKLSIFSHFNSISRGVLDLRDLSYFFGGSLIFTYLTYASFFRQKKVIKNRNYMELLLRAFLIIYITFFVVLIADQIPVRFDLTKNKIYTLSSATKDTLVSLPNVVNVTLYASDNLPSQFQPILRDTKDFLKDYSVSGQGKFKYIVRIPEEGNGVSDEAESLGIQAVQFNTMSKDQFQVQNGYLGLSINYLDSHEIIPFIQKTDNFEYQLTSLINKITKKSKSTVAFLNDYEQASSDLTSFSSELRKQYVVTNFSLKGETEIGPEVKTIIISGPKTLLDPEVLSKLKKFSKNGGSLFVMIDPVIVDQQTAVPSKNEADLSSLVSRFGITLNNNLVYDMRSNETISFGGGQVNYIIPYPLWVRALPKDISSITDSLDNVLLAWPSSLSIDNEKIKDGGLTKLLTTTEFANAQAESFAILPNQQFSLPDSGGAEYLLAAAVSKTDADNLTSRVVVVTDADFASEQFITNSPANINFALNAVDWLTQDSSLSSIRIKSSGTGKLLFESESQKEMAKYGSLVLAIVLPLTYGSFRLIRRRIYSKQKYII</sequence>
<evidence type="ECO:0000313" key="9">
    <source>
        <dbReference type="EMBL" id="PIS21703.1"/>
    </source>
</evidence>
<gene>
    <name evidence="9" type="ORF">COT51_01385</name>
</gene>